<protein>
    <recommendedName>
        <fullName evidence="4">Disease resistance protein</fullName>
    </recommendedName>
</protein>
<name>A0A834YWT9_TETSI</name>
<dbReference type="PANTHER" id="PTHR15140">
    <property type="entry name" value="TUBULIN-SPECIFIC CHAPERONE E"/>
    <property type="match status" value="1"/>
</dbReference>
<evidence type="ECO:0000313" key="1">
    <source>
        <dbReference type="EMBL" id="KAF8394046.1"/>
    </source>
</evidence>
<dbReference type="PANTHER" id="PTHR15140:SF37">
    <property type="entry name" value="UBIQUITIN-LIKE DOMAIN-CONTAINING PROTEIN"/>
    <property type="match status" value="1"/>
</dbReference>
<evidence type="ECO:0000313" key="2">
    <source>
        <dbReference type="EMBL" id="KAF8394049.1"/>
    </source>
</evidence>
<proteinExistence type="predicted"/>
<dbReference type="InterPro" id="IPR032675">
    <property type="entry name" value="LRR_dom_sf"/>
</dbReference>
<reference evidence="1 3" key="1">
    <citation type="submission" date="2020-04" db="EMBL/GenBank/DDBJ databases">
        <title>Plant Genome Project.</title>
        <authorList>
            <person name="Zhang R.-G."/>
        </authorList>
    </citation>
    <scope>NUCLEOTIDE SEQUENCE [LARGE SCALE GENOMIC DNA]</scope>
    <source>
        <strain evidence="1">YNK0</strain>
        <tissue evidence="1">Leaf</tissue>
    </source>
</reference>
<comment type="caution">
    <text evidence="1">The sequence shown here is derived from an EMBL/GenBank/DDBJ whole genome shotgun (WGS) entry which is preliminary data.</text>
</comment>
<sequence>MFTKRKQVERVLESLILGLKSLSFIFPDELPDKTFPDLKPICRCNLLSKLRLYGRIENLVLENNPFPLNLTKLHLKYSQLEQDPMAILQNLPRLKILLLGTVSFSGKEMVCSTRGFPQLELLTLLFLKELKEWRVEEGAMPSLRHLQIRHCKKLRMVPEGLRFVTTLLKLKIKGMPKNFKQRLQVLDGRGGQDLYKVHHIPSIIFN</sequence>
<dbReference type="AlphaFoldDB" id="A0A834YWT9"/>
<gene>
    <name evidence="1" type="ORF">HHK36_020248</name>
    <name evidence="2" type="ORF">HHK36_020251</name>
</gene>
<keyword evidence="3" id="KW-1185">Reference proteome</keyword>
<dbReference type="EMBL" id="JABCRI010000014">
    <property type="protein sequence ID" value="KAF8394046.1"/>
    <property type="molecule type" value="Genomic_DNA"/>
</dbReference>
<dbReference type="OMA" id="ENCHEVT"/>
<dbReference type="OrthoDB" id="1917524at2759"/>
<evidence type="ECO:0000313" key="3">
    <source>
        <dbReference type="Proteomes" id="UP000655225"/>
    </source>
</evidence>
<evidence type="ECO:0008006" key="4">
    <source>
        <dbReference type="Google" id="ProtNLM"/>
    </source>
</evidence>
<organism evidence="1 3">
    <name type="scientific">Tetracentron sinense</name>
    <name type="common">Spur-leaf</name>
    <dbReference type="NCBI Taxonomy" id="13715"/>
    <lineage>
        <taxon>Eukaryota</taxon>
        <taxon>Viridiplantae</taxon>
        <taxon>Streptophyta</taxon>
        <taxon>Embryophyta</taxon>
        <taxon>Tracheophyta</taxon>
        <taxon>Spermatophyta</taxon>
        <taxon>Magnoliopsida</taxon>
        <taxon>Trochodendrales</taxon>
        <taxon>Trochodendraceae</taxon>
        <taxon>Tetracentron</taxon>
    </lineage>
</organism>
<dbReference type="Gene3D" id="3.80.10.10">
    <property type="entry name" value="Ribonuclease Inhibitor"/>
    <property type="match status" value="1"/>
</dbReference>
<dbReference type="SUPFAM" id="SSF52058">
    <property type="entry name" value="L domain-like"/>
    <property type="match status" value="1"/>
</dbReference>
<dbReference type="Proteomes" id="UP000655225">
    <property type="component" value="Unassembled WGS sequence"/>
</dbReference>
<accession>A0A834YWT9</accession>
<dbReference type="EMBL" id="JABCRI010000014">
    <property type="protein sequence ID" value="KAF8394049.1"/>
    <property type="molecule type" value="Genomic_DNA"/>
</dbReference>